<dbReference type="SUPFAM" id="SSF53098">
    <property type="entry name" value="Ribonuclease H-like"/>
    <property type="match status" value="1"/>
</dbReference>
<name>A0A9W4TCT7_9GLOM</name>
<gene>
    <name evidence="6" type="ORF">FWILDA_LOCUS20070</name>
</gene>
<dbReference type="InterPro" id="IPR052035">
    <property type="entry name" value="ZnF_BED_domain_contain"/>
</dbReference>
<dbReference type="OrthoDB" id="2433088at2759"/>
<evidence type="ECO:0000256" key="4">
    <source>
        <dbReference type="ARBA" id="ARBA00022833"/>
    </source>
</evidence>
<sequence>DTIKSDISKLFKEYQEKIKKILQDVSGKISFTIDGWTSPNILSFLGITCHYIDADWKVQNILLDFVSLSGPHSGENIANAFSKCLQEMNLLTK</sequence>
<keyword evidence="5" id="KW-0539">Nucleus</keyword>
<keyword evidence="4" id="KW-0862">Zinc</keyword>
<keyword evidence="3" id="KW-0863">Zinc-finger</keyword>
<dbReference type="GO" id="GO:0005634">
    <property type="term" value="C:nucleus"/>
    <property type="evidence" value="ECO:0007669"/>
    <property type="project" value="UniProtKB-SubCell"/>
</dbReference>
<organism evidence="6 7">
    <name type="scientific">Funneliformis geosporum</name>
    <dbReference type="NCBI Taxonomy" id="1117311"/>
    <lineage>
        <taxon>Eukaryota</taxon>
        <taxon>Fungi</taxon>
        <taxon>Fungi incertae sedis</taxon>
        <taxon>Mucoromycota</taxon>
        <taxon>Glomeromycotina</taxon>
        <taxon>Glomeromycetes</taxon>
        <taxon>Glomerales</taxon>
        <taxon>Glomeraceae</taxon>
        <taxon>Funneliformis</taxon>
    </lineage>
</organism>
<comment type="caution">
    <text evidence="6">The sequence shown here is derived from an EMBL/GenBank/DDBJ whole genome shotgun (WGS) entry which is preliminary data.</text>
</comment>
<proteinExistence type="predicted"/>
<feature type="non-terminal residue" evidence="6">
    <location>
        <position position="93"/>
    </location>
</feature>
<dbReference type="InterPro" id="IPR012337">
    <property type="entry name" value="RNaseH-like_sf"/>
</dbReference>
<evidence type="ECO:0000256" key="1">
    <source>
        <dbReference type="ARBA" id="ARBA00004123"/>
    </source>
</evidence>
<dbReference type="PANTHER" id="PTHR46481:SF10">
    <property type="entry name" value="ZINC FINGER BED DOMAIN-CONTAINING PROTEIN 39"/>
    <property type="match status" value="1"/>
</dbReference>
<evidence type="ECO:0000313" key="6">
    <source>
        <dbReference type="EMBL" id="CAI2201446.1"/>
    </source>
</evidence>
<evidence type="ECO:0000256" key="3">
    <source>
        <dbReference type="ARBA" id="ARBA00022771"/>
    </source>
</evidence>
<feature type="non-terminal residue" evidence="6">
    <location>
        <position position="1"/>
    </location>
</feature>
<keyword evidence="7" id="KW-1185">Reference proteome</keyword>
<comment type="subcellular location">
    <subcellularLocation>
        <location evidence="1">Nucleus</location>
    </subcellularLocation>
</comment>
<evidence type="ECO:0000256" key="2">
    <source>
        <dbReference type="ARBA" id="ARBA00022723"/>
    </source>
</evidence>
<dbReference type="GO" id="GO:0008270">
    <property type="term" value="F:zinc ion binding"/>
    <property type="evidence" value="ECO:0007669"/>
    <property type="project" value="UniProtKB-KW"/>
</dbReference>
<dbReference type="Proteomes" id="UP001153678">
    <property type="component" value="Unassembled WGS sequence"/>
</dbReference>
<evidence type="ECO:0000313" key="7">
    <source>
        <dbReference type="Proteomes" id="UP001153678"/>
    </source>
</evidence>
<dbReference type="PANTHER" id="PTHR46481">
    <property type="entry name" value="ZINC FINGER BED DOMAIN-CONTAINING PROTEIN 4"/>
    <property type="match status" value="1"/>
</dbReference>
<reference evidence="6" key="1">
    <citation type="submission" date="2022-08" db="EMBL/GenBank/DDBJ databases">
        <authorList>
            <person name="Kallberg Y."/>
            <person name="Tangrot J."/>
            <person name="Rosling A."/>
        </authorList>
    </citation>
    <scope>NUCLEOTIDE SEQUENCE</scope>
    <source>
        <strain evidence="6">Wild A</strain>
    </source>
</reference>
<evidence type="ECO:0000256" key="5">
    <source>
        <dbReference type="ARBA" id="ARBA00023242"/>
    </source>
</evidence>
<dbReference type="AlphaFoldDB" id="A0A9W4TCT7"/>
<dbReference type="EMBL" id="CAMKVN010027569">
    <property type="protein sequence ID" value="CAI2201446.1"/>
    <property type="molecule type" value="Genomic_DNA"/>
</dbReference>
<protein>
    <submittedName>
        <fullName evidence="6">3533_t:CDS:1</fullName>
    </submittedName>
</protein>
<accession>A0A9W4TCT7</accession>
<keyword evidence="2" id="KW-0479">Metal-binding</keyword>